<reference evidence="11" key="1">
    <citation type="journal article" date="2023" name="bioRxiv">
        <title>Improved chromosome-level genome assembly for marigold (Tagetes erecta).</title>
        <authorList>
            <person name="Jiang F."/>
            <person name="Yuan L."/>
            <person name="Wang S."/>
            <person name="Wang H."/>
            <person name="Xu D."/>
            <person name="Wang A."/>
            <person name="Fan W."/>
        </authorList>
    </citation>
    <scope>NUCLEOTIDE SEQUENCE</scope>
    <source>
        <strain evidence="11">WSJ</strain>
        <tissue evidence="11">Leaf</tissue>
    </source>
</reference>
<dbReference type="PANTHER" id="PTHR47950">
    <property type="entry name" value="CYTOCHROME P450, FAMILY 76, SUBFAMILY C, POLYPEPTIDE 5-RELATED"/>
    <property type="match status" value="1"/>
</dbReference>
<evidence type="ECO:0000256" key="9">
    <source>
        <dbReference type="RuleBase" id="RU000461"/>
    </source>
</evidence>
<dbReference type="EMBL" id="JAUHHV010000002">
    <property type="protein sequence ID" value="KAK1431676.1"/>
    <property type="molecule type" value="Genomic_DNA"/>
</dbReference>
<feature type="transmembrane region" description="Helical" evidence="10">
    <location>
        <begin position="12"/>
        <end position="30"/>
    </location>
</feature>
<dbReference type="InterPro" id="IPR001128">
    <property type="entry name" value="Cyt_P450"/>
</dbReference>
<dbReference type="GO" id="GO:0004497">
    <property type="term" value="F:monooxygenase activity"/>
    <property type="evidence" value="ECO:0007669"/>
    <property type="project" value="UniProtKB-KW"/>
</dbReference>
<dbReference type="PANTHER" id="PTHR47950:SF49">
    <property type="entry name" value="CYTOCHROME P450"/>
    <property type="match status" value="1"/>
</dbReference>
<keyword evidence="10" id="KW-0472">Membrane</keyword>
<evidence type="ECO:0000256" key="1">
    <source>
        <dbReference type="ARBA" id="ARBA00001971"/>
    </source>
</evidence>
<evidence type="ECO:0000256" key="8">
    <source>
        <dbReference type="PIRSR" id="PIRSR602401-1"/>
    </source>
</evidence>
<comment type="cofactor">
    <cofactor evidence="1 8">
        <name>heme</name>
        <dbReference type="ChEBI" id="CHEBI:30413"/>
    </cofactor>
</comment>
<evidence type="ECO:0000256" key="3">
    <source>
        <dbReference type="ARBA" id="ARBA00022617"/>
    </source>
</evidence>
<dbReference type="PRINTS" id="PR00385">
    <property type="entry name" value="P450"/>
</dbReference>
<evidence type="ECO:0008006" key="13">
    <source>
        <dbReference type="Google" id="ProtNLM"/>
    </source>
</evidence>
<dbReference type="InterPro" id="IPR036396">
    <property type="entry name" value="Cyt_P450_sf"/>
</dbReference>
<gene>
    <name evidence="11" type="ORF">QVD17_08215</name>
</gene>
<keyword evidence="5 9" id="KW-0560">Oxidoreductase</keyword>
<proteinExistence type="inferred from homology"/>
<dbReference type="InterPro" id="IPR017972">
    <property type="entry name" value="Cyt_P450_CS"/>
</dbReference>
<dbReference type="SUPFAM" id="SSF48264">
    <property type="entry name" value="Cytochrome P450"/>
    <property type="match status" value="1"/>
</dbReference>
<evidence type="ECO:0000256" key="7">
    <source>
        <dbReference type="ARBA" id="ARBA00023033"/>
    </source>
</evidence>
<dbReference type="PROSITE" id="PS00086">
    <property type="entry name" value="CYTOCHROME_P450"/>
    <property type="match status" value="1"/>
</dbReference>
<keyword evidence="12" id="KW-1185">Reference proteome</keyword>
<organism evidence="11 12">
    <name type="scientific">Tagetes erecta</name>
    <name type="common">African marigold</name>
    <dbReference type="NCBI Taxonomy" id="13708"/>
    <lineage>
        <taxon>Eukaryota</taxon>
        <taxon>Viridiplantae</taxon>
        <taxon>Streptophyta</taxon>
        <taxon>Embryophyta</taxon>
        <taxon>Tracheophyta</taxon>
        <taxon>Spermatophyta</taxon>
        <taxon>Magnoliopsida</taxon>
        <taxon>eudicotyledons</taxon>
        <taxon>Gunneridae</taxon>
        <taxon>Pentapetalae</taxon>
        <taxon>asterids</taxon>
        <taxon>campanulids</taxon>
        <taxon>Asterales</taxon>
        <taxon>Asteraceae</taxon>
        <taxon>Asteroideae</taxon>
        <taxon>Heliantheae alliance</taxon>
        <taxon>Tageteae</taxon>
        <taxon>Tagetes</taxon>
    </lineage>
</organism>
<keyword evidence="10" id="KW-1133">Transmembrane helix</keyword>
<keyword evidence="7 9" id="KW-0503">Monooxygenase</keyword>
<evidence type="ECO:0000313" key="12">
    <source>
        <dbReference type="Proteomes" id="UP001229421"/>
    </source>
</evidence>
<name>A0AAD8L2Q3_TARER</name>
<protein>
    <recommendedName>
        <fullName evidence="13">Cytochrome P450</fullName>
    </recommendedName>
</protein>
<dbReference type="GO" id="GO:0005506">
    <property type="term" value="F:iron ion binding"/>
    <property type="evidence" value="ECO:0007669"/>
    <property type="project" value="InterPro"/>
</dbReference>
<keyword evidence="3 8" id="KW-0349">Heme</keyword>
<dbReference type="Gene3D" id="1.10.630.10">
    <property type="entry name" value="Cytochrome P450"/>
    <property type="match status" value="1"/>
</dbReference>
<sequence>MVITTPFTQTTMLFSLFLLLTPLFLIFKLTKYFKFEKNLPPGPRRWPIIGNLHQVGDNPHVSTASLAQEHGPLISLHLGTQVLIVASSPDAALGILKIQDRFLSSRFVPNAFQTHYLPFTLIWSEDCDENWRLLRTLCRTELFSVKALESQSSLREEKLCQMIGYLCSKEGQVVNIEEVVFTTMFNTLSNIFFGKDFLDLKDEGGSASDLRDKLFMILTSGLAPNVSDFFPLLKRLDLQGLRKKTMKHIMEVFSSWEGIINERRLAVVAEKERCFLDCLIENGFSNDRINILALELFTAGTDTTTSTIEWAMAELMKNQNAMLKVQQELKHKINSSNIVETEISILPYINACIKETLRLHPPAPFLLPHRAIQTCEVMNYTIPRGAQILVNIWAIGRDPNLWEEPLSFKPERFLGSNLDFRGQDFEFIPFGAGRRMCPGLPSGIISVQSILASLIRRFDWVLPNNQDSLRLDMKEKFGVTLQKKEPLQLICKHLE</sequence>
<comment type="caution">
    <text evidence="11">The sequence shown here is derived from an EMBL/GenBank/DDBJ whole genome shotgun (WGS) entry which is preliminary data.</text>
</comment>
<keyword evidence="10" id="KW-0812">Transmembrane</keyword>
<evidence type="ECO:0000313" key="11">
    <source>
        <dbReference type="EMBL" id="KAK1431676.1"/>
    </source>
</evidence>
<comment type="similarity">
    <text evidence="2 9">Belongs to the cytochrome P450 family.</text>
</comment>
<evidence type="ECO:0000256" key="6">
    <source>
        <dbReference type="ARBA" id="ARBA00023004"/>
    </source>
</evidence>
<keyword evidence="4 8" id="KW-0479">Metal-binding</keyword>
<evidence type="ECO:0000256" key="2">
    <source>
        <dbReference type="ARBA" id="ARBA00010617"/>
    </source>
</evidence>
<dbReference type="InterPro" id="IPR002401">
    <property type="entry name" value="Cyt_P450_E_grp-I"/>
</dbReference>
<accession>A0AAD8L2Q3</accession>
<dbReference type="GO" id="GO:0020037">
    <property type="term" value="F:heme binding"/>
    <property type="evidence" value="ECO:0007669"/>
    <property type="project" value="InterPro"/>
</dbReference>
<feature type="binding site" description="axial binding residue" evidence="8">
    <location>
        <position position="437"/>
    </location>
    <ligand>
        <name>heme</name>
        <dbReference type="ChEBI" id="CHEBI:30413"/>
    </ligand>
    <ligandPart>
        <name>Fe</name>
        <dbReference type="ChEBI" id="CHEBI:18248"/>
    </ligandPart>
</feature>
<evidence type="ECO:0000256" key="4">
    <source>
        <dbReference type="ARBA" id="ARBA00022723"/>
    </source>
</evidence>
<evidence type="ECO:0000256" key="10">
    <source>
        <dbReference type="SAM" id="Phobius"/>
    </source>
</evidence>
<dbReference type="PRINTS" id="PR00463">
    <property type="entry name" value="EP450I"/>
</dbReference>
<dbReference type="Pfam" id="PF00067">
    <property type="entry name" value="p450"/>
    <property type="match status" value="1"/>
</dbReference>
<keyword evidence="6 8" id="KW-0408">Iron</keyword>
<dbReference type="GO" id="GO:0016705">
    <property type="term" value="F:oxidoreductase activity, acting on paired donors, with incorporation or reduction of molecular oxygen"/>
    <property type="evidence" value="ECO:0007669"/>
    <property type="project" value="InterPro"/>
</dbReference>
<dbReference type="Proteomes" id="UP001229421">
    <property type="component" value="Unassembled WGS sequence"/>
</dbReference>
<dbReference type="FunFam" id="1.10.630.10:FF:000126">
    <property type="entry name" value="Predicted protein"/>
    <property type="match status" value="1"/>
</dbReference>
<evidence type="ECO:0000256" key="5">
    <source>
        <dbReference type="ARBA" id="ARBA00023002"/>
    </source>
</evidence>
<dbReference type="AlphaFoldDB" id="A0AAD8L2Q3"/>